<feature type="non-terminal residue" evidence="2">
    <location>
        <position position="169"/>
    </location>
</feature>
<dbReference type="GO" id="GO:0005829">
    <property type="term" value="C:cytosol"/>
    <property type="evidence" value="ECO:0007669"/>
    <property type="project" value="TreeGrafter"/>
</dbReference>
<dbReference type="FunFam" id="2.130.10.120:FF:000022">
    <property type="entry name" value="Uncharacterized protein"/>
    <property type="match status" value="1"/>
</dbReference>
<dbReference type="STRING" id="56216.A0A1A6HNI6"/>
<comment type="caution">
    <text evidence="2">The sequence shown here is derived from an EMBL/GenBank/DDBJ whole genome shotgun (WGS) entry which is preliminary data.</text>
</comment>
<gene>
    <name evidence="2" type="ORF">A6R68_21795</name>
</gene>
<dbReference type="GO" id="GO:0070012">
    <property type="term" value="F:oligopeptidase activity"/>
    <property type="evidence" value="ECO:0007669"/>
    <property type="project" value="TreeGrafter"/>
</dbReference>
<evidence type="ECO:0000259" key="1">
    <source>
        <dbReference type="Pfam" id="PF02897"/>
    </source>
</evidence>
<keyword evidence="3" id="KW-1185">Reference proteome</keyword>
<evidence type="ECO:0000313" key="2">
    <source>
        <dbReference type="EMBL" id="OBS80003.1"/>
    </source>
</evidence>
<proteinExistence type="predicted"/>
<dbReference type="InterPro" id="IPR023302">
    <property type="entry name" value="Pept_S9A_N"/>
</dbReference>
<dbReference type="GO" id="GO:0004252">
    <property type="term" value="F:serine-type endopeptidase activity"/>
    <property type="evidence" value="ECO:0007669"/>
    <property type="project" value="InterPro"/>
</dbReference>
<dbReference type="PANTHER" id="PTHR42881">
    <property type="entry name" value="PROLYL ENDOPEPTIDASE"/>
    <property type="match status" value="1"/>
</dbReference>
<sequence length="169" mass="18700">MGALGGYRIIMDIKFVILMLGLKTQTASRQRCAFSSKPLPYAALVKYCGLDQVGFDSACESHAGLQNQRVLYVQDSLEGEARVFLDPNTLSDDGTVALRGYAFSEDGEYFAYGLSASGSDWVTIKFMKVDGAKELPDVLERVKFTCMAWTHDGKGMFYNSYPQQDGRSD</sequence>
<dbReference type="SUPFAM" id="SSF50993">
    <property type="entry name" value="Peptidase/esterase 'gauge' domain"/>
    <property type="match status" value="1"/>
</dbReference>
<dbReference type="EMBL" id="LZPO01017568">
    <property type="protein sequence ID" value="OBS80003.1"/>
    <property type="molecule type" value="Genomic_DNA"/>
</dbReference>
<protein>
    <recommendedName>
        <fullName evidence="1">Peptidase S9A N-terminal domain-containing protein</fullName>
    </recommendedName>
</protein>
<dbReference type="InterPro" id="IPR051167">
    <property type="entry name" value="Prolyl_oligopep/macrocyclase"/>
</dbReference>
<organism evidence="2 3">
    <name type="scientific">Neotoma lepida</name>
    <name type="common">Desert woodrat</name>
    <dbReference type="NCBI Taxonomy" id="56216"/>
    <lineage>
        <taxon>Eukaryota</taxon>
        <taxon>Metazoa</taxon>
        <taxon>Chordata</taxon>
        <taxon>Craniata</taxon>
        <taxon>Vertebrata</taxon>
        <taxon>Euteleostomi</taxon>
        <taxon>Mammalia</taxon>
        <taxon>Eutheria</taxon>
        <taxon>Euarchontoglires</taxon>
        <taxon>Glires</taxon>
        <taxon>Rodentia</taxon>
        <taxon>Myomorpha</taxon>
        <taxon>Muroidea</taxon>
        <taxon>Cricetidae</taxon>
        <taxon>Neotominae</taxon>
        <taxon>Neotoma</taxon>
    </lineage>
</organism>
<dbReference type="AlphaFoldDB" id="A0A1A6HNI6"/>
<feature type="domain" description="Peptidase S9A N-terminal" evidence="1">
    <location>
        <begin position="62"/>
        <end position="169"/>
    </location>
</feature>
<dbReference type="OrthoDB" id="248387at2759"/>
<dbReference type="Pfam" id="PF02897">
    <property type="entry name" value="Peptidase_S9_N"/>
    <property type="match status" value="1"/>
</dbReference>
<evidence type="ECO:0000313" key="3">
    <source>
        <dbReference type="Proteomes" id="UP000092124"/>
    </source>
</evidence>
<dbReference type="Proteomes" id="UP000092124">
    <property type="component" value="Unassembled WGS sequence"/>
</dbReference>
<accession>A0A1A6HNI6</accession>
<reference evidence="2 3" key="1">
    <citation type="submission" date="2016-06" db="EMBL/GenBank/DDBJ databases">
        <title>The Draft Genome Sequence and Annotation of the Desert Woodrat Neotoma lepida.</title>
        <authorList>
            <person name="Campbell M."/>
            <person name="Oakeson K.F."/>
            <person name="Yandell M."/>
            <person name="Halpert J.R."/>
            <person name="Dearing D."/>
        </authorList>
    </citation>
    <scope>NUCLEOTIDE SEQUENCE [LARGE SCALE GENOMIC DNA]</scope>
    <source>
        <strain evidence="2">417</strain>
        <tissue evidence="2">Liver</tissue>
    </source>
</reference>
<name>A0A1A6HNI6_NEOLE</name>
<dbReference type="Gene3D" id="2.130.10.120">
    <property type="entry name" value="Prolyl oligopeptidase, N-terminal domain"/>
    <property type="match status" value="1"/>
</dbReference>
<dbReference type="PANTHER" id="PTHR42881:SF2">
    <property type="entry name" value="PROLYL ENDOPEPTIDASE"/>
    <property type="match status" value="1"/>
</dbReference>